<evidence type="ECO:0000313" key="1">
    <source>
        <dbReference type="EMBL" id="KAH7908049.1"/>
    </source>
</evidence>
<accession>A0ACB8A3J7</accession>
<comment type="caution">
    <text evidence="1">The sequence shown here is derived from an EMBL/GenBank/DDBJ whole genome shotgun (WGS) entry which is preliminary data.</text>
</comment>
<name>A0ACB8A3J7_9AGAM</name>
<dbReference type="Proteomes" id="UP000790377">
    <property type="component" value="Unassembled WGS sequence"/>
</dbReference>
<proteinExistence type="predicted"/>
<gene>
    <name evidence="1" type="ORF">BJ138DRAFT_1208744</name>
</gene>
<dbReference type="EMBL" id="MU267850">
    <property type="protein sequence ID" value="KAH7908049.1"/>
    <property type="molecule type" value="Genomic_DNA"/>
</dbReference>
<sequence>MSDNSVMGAEPVALPTFNLTDTYGAMLICVIVSAILFGLTNLQAFIYLRVQLNKSYFFSIAVCWLWFLDAFHLILITHLIYYYLVTNYFNPPVLPVIVWSFKLQAVVQVLVVYSIHCLYAQRLYLNNIGGSRFWCGDCIMLGCLSLSSLYRFDRHPDAVLASSMCYLLAASRTGFGRTDSLLRLIMIMCSLAAIITGAAMPNNFIFLGLEFFLTPQVYVNSFIALLNARHYLGPVEKTASTSGLNVRSEEHQVILIEASSQATGSTTSKEESAGENQWQGQFDTV</sequence>
<organism evidence="1 2">
    <name type="scientific">Hygrophoropsis aurantiaca</name>
    <dbReference type="NCBI Taxonomy" id="72124"/>
    <lineage>
        <taxon>Eukaryota</taxon>
        <taxon>Fungi</taxon>
        <taxon>Dikarya</taxon>
        <taxon>Basidiomycota</taxon>
        <taxon>Agaricomycotina</taxon>
        <taxon>Agaricomycetes</taxon>
        <taxon>Agaricomycetidae</taxon>
        <taxon>Boletales</taxon>
        <taxon>Coniophorineae</taxon>
        <taxon>Hygrophoropsidaceae</taxon>
        <taxon>Hygrophoropsis</taxon>
    </lineage>
</organism>
<keyword evidence="2" id="KW-1185">Reference proteome</keyword>
<reference evidence="1" key="1">
    <citation type="journal article" date="2021" name="New Phytol.">
        <title>Evolutionary innovations through gain and loss of genes in the ectomycorrhizal Boletales.</title>
        <authorList>
            <person name="Wu G."/>
            <person name="Miyauchi S."/>
            <person name="Morin E."/>
            <person name="Kuo A."/>
            <person name="Drula E."/>
            <person name="Varga T."/>
            <person name="Kohler A."/>
            <person name="Feng B."/>
            <person name="Cao Y."/>
            <person name="Lipzen A."/>
            <person name="Daum C."/>
            <person name="Hundley H."/>
            <person name="Pangilinan J."/>
            <person name="Johnson J."/>
            <person name="Barry K."/>
            <person name="LaButti K."/>
            <person name="Ng V."/>
            <person name="Ahrendt S."/>
            <person name="Min B."/>
            <person name="Choi I.G."/>
            <person name="Park H."/>
            <person name="Plett J.M."/>
            <person name="Magnuson J."/>
            <person name="Spatafora J.W."/>
            <person name="Nagy L.G."/>
            <person name="Henrissat B."/>
            <person name="Grigoriev I.V."/>
            <person name="Yang Z.L."/>
            <person name="Xu J."/>
            <person name="Martin F.M."/>
        </authorList>
    </citation>
    <scope>NUCLEOTIDE SEQUENCE</scope>
    <source>
        <strain evidence="1">ATCC 28755</strain>
    </source>
</reference>
<protein>
    <submittedName>
        <fullName evidence="1">Uncharacterized protein</fullName>
    </submittedName>
</protein>
<evidence type="ECO:0000313" key="2">
    <source>
        <dbReference type="Proteomes" id="UP000790377"/>
    </source>
</evidence>